<feature type="compositionally biased region" description="Low complexity" evidence="1">
    <location>
        <begin position="64"/>
        <end position="103"/>
    </location>
</feature>
<feature type="region of interest" description="Disordered" evidence="1">
    <location>
        <begin position="28"/>
        <end position="127"/>
    </location>
</feature>
<keyword evidence="2" id="KW-0732">Signal</keyword>
<comment type="caution">
    <text evidence="3">The sequence shown here is derived from an EMBL/GenBank/DDBJ whole genome shotgun (WGS) entry which is preliminary data.</text>
</comment>
<feature type="compositionally biased region" description="Low complexity" evidence="1">
    <location>
        <begin position="28"/>
        <end position="54"/>
    </location>
</feature>
<dbReference type="EMBL" id="JBHSSK010000007">
    <property type="protein sequence ID" value="MFC6206418.1"/>
    <property type="molecule type" value="Genomic_DNA"/>
</dbReference>
<gene>
    <name evidence="3" type="ORF">ACFP1G_02860</name>
</gene>
<protein>
    <submittedName>
        <fullName evidence="3">Uncharacterized protein</fullName>
    </submittedName>
</protein>
<dbReference type="Proteomes" id="UP001596254">
    <property type="component" value="Unassembled WGS sequence"/>
</dbReference>
<reference evidence="4" key="1">
    <citation type="journal article" date="2019" name="Int. J. Syst. Evol. Microbiol.">
        <title>The Global Catalogue of Microorganisms (GCM) 10K type strain sequencing project: providing services to taxonomists for standard genome sequencing and annotation.</title>
        <authorList>
            <consortium name="The Broad Institute Genomics Platform"/>
            <consortium name="The Broad Institute Genome Sequencing Center for Infectious Disease"/>
            <person name="Wu L."/>
            <person name="Ma J."/>
        </authorList>
    </citation>
    <scope>NUCLEOTIDE SEQUENCE [LARGE SCALE GENOMIC DNA]</scope>
    <source>
        <strain evidence="4">CCM 8905</strain>
    </source>
</reference>
<keyword evidence="4" id="KW-1185">Reference proteome</keyword>
<evidence type="ECO:0000313" key="3">
    <source>
        <dbReference type="EMBL" id="MFC6206418.1"/>
    </source>
</evidence>
<dbReference type="RefSeq" id="WP_125691970.1">
    <property type="nucleotide sequence ID" value="NZ_JBHSSK010000007.1"/>
</dbReference>
<feature type="signal peptide" evidence="2">
    <location>
        <begin position="1"/>
        <end position="27"/>
    </location>
</feature>
<evidence type="ECO:0000313" key="4">
    <source>
        <dbReference type="Proteomes" id="UP001596254"/>
    </source>
</evidence>
<sequence>MKKVFGYVLGLVAALTLAGGIATTANADGSSADAASGSGSGSAPASAIVPSGPSDTIAPAAGMSSSSSSSASSSSSSSAANSSSAVDSSSTASSSSSSATQKPQKPEKPAKKPAKEKEMSAAKKMRGRLHYKKDSRVILFQKVRKGAEVTLRNREGKFVKKFRVKKNGKFEVRLTAKEAKELNKGGKYFKFTVVEKGYKAYTIHYLIKK</sequence>
<proteinExistence type="predicted"/>
<accession>A0ABW1SQE3</accession>
<organism evidence="3 4">
    <name type="scientific">Levilactobacillus tongjiangensis</name>
    <dbReference type="NCBI Taxonomy" id="2486023"/>
    <lineage>
        <taxon>Bacteria</taxon>
        <taxon>Bacillati</taxon>
        <taxon>Bacillota</taxon>
        <taxon>Bacilli</taxon>
        <taxon>Lactobacillales</taxon>
        <taxon>Lactobacillaceae</taxon>
        <taxon>Levilactobacillus</taxon>
    </lineage>
</organism>
<evidence type="ECO:0000256" key="1">
    <source>
        <dbReference type="SAM" id="MobiDB-lite"/>
    </source>
</evidence>
<feature type="chain" id="PRO_5046439488" evidence="2">
    <location>
        <begin position="28"/>
        <end position="209"/>
    </location>
</feature>
<name>A0ABW1SQE3_9LACO</name>
<feature type="compositionally biased region" description="Basic and acidic residues" evidence="1">
    <location>
        <begin position="104"/>
        <end position="121"/>
    </location>
</feature>
<evidence type="ECO:0000256" key="2">
    <source>
        <dbReference type="SAM" id="SignalP"/>
    </source>
</evidence>